<evidence type="ECO:0000256" key="1">
    <source>
        <dbReference type="SAM" id="MobiDB-lite"/>
    </source>
</evidence>
<dbReference type="AlphaFoldDB" id="A0AAD3TUE1"/>
<reference evidence="3" key="1">
    <citation type="journal article" date="2023" name="BMC Genomics">
        <title>Chromosome-level genome assemblies of Cutaneotrichosporon spp. (Trichosporonales, Basidiomycota) reveal imbalanced evolution between nucleotide sequences and chromosome synteny.</title>
        <authorList>
            <person name="Kobayashi Y."/>
            <person name="Kayamori A."/>
            <person name="Aoki K."/>
            <person name="Shiwa Y."/>
            <person name="Matsutani M."/>
            <person name="Fujita N."/>
            <person name="Sugita T."/>
            <person name="Iwasaki W."/>
            <person name="Tanaka N."/>
            <person name="Takashima M."/>
        </authorList>
    </citation>
    <scope>NUCLEOTIDE SEQUENCE</scope>
    <source>
        <strain evidence="3">HIS016</strain>
    </source>
</reference>
<feature type="region of interest" description="Disordered" evidence="1">
    <location>
        <begin position="441"/>
        <end position="529"/>
    </location>
</feature>
<feature type="region of interest" description="Disordered" evidence="1">
    <location>
        <begin position="543"/>
        <end position="815"/>
    </location>
</feature>
<dbReference type="InterPro" id="IPR003034">
    <property type="entry name" value="SAP_dom"/>
</dbReference>
<feature type="compositionally biased region" description="Polar residues" evidence="1">
    <location>
        <begin position="443"/>
        <end position="471"/>
    </location>
</feature>
<feature type="compositionally biased region" description="Low complexity" evidence="1">
    <location>
        <begin position="72"/>
        <end position="83"/>
    </location>
</feature>
<name>A0AAD3TUE1_9TREE</name>
<accession>A0AAD3TUE1</accession>
<dbReference type="Proteomes" id="UP001222932">
    <property type="component" value="Unassembled WGS sequence"/>
</dbReference>
<feature type="region of interest" description="Disordered" evidence="1">
    <location>
        <begin position="407"/>
        <end position="427"/>
    </location>
</feature>
<feature type="region of interest" description="Disordered" evidence="1">
    <location>
        <begin position="63"/>
        <end position="109"/>
    </location>
</feature>
<feature type="compositionally biased region" description="Polar residues" evidence="1">
    <location>
        <begin position="671"/>
        <end position="683"/>
    </location>
</feature>
<reference evidence="3" key="2">
    <citation type="submission" date="2023-06" db="EMBL/GenBank/DDBJ databases">
        <authorList>
            <person name="Kobayashi Y."/>
            <person name="Kayamori A."/>
            <person name="Aoki K."/>
            <person name="Shiwa Y."/>
            <person name="Fujita N."/>
            <person name="Sugita T."/>
            <person name="Iwasaki W."/>
            <person name="Tanaka N."/>
            <person name="Takashima M."/>
        </authorList>
    </citation>
    <scope>NUCLEOTIDE SEQUENCE</scope>
    <source>
        <strain evidence="3">HIS016</strain>
    </source>
</reference>
<organism evidence="3 4">
    <name type="scientific">Cutaneotrichosporon spelunceum</name>
    <dbReference type="NCBI Taxonomy" id="1672016"/>
    <lineage>
        <taxon>Eukaryota</taxon>
        <taxon>Fungi</taxon>
        <taxon>Dikarya</taxon>
        <taxon>Basidiomycota</taxon>
        <taxon>Agaricomycotina</taxon>
        <taxon>Tremellomycetes</taxon>
        <taxon>Trichosporonales</taxon>
        <taxon>Trichosporonaceae</taxon>
        <taxon>Cutaneotrichosporon</taxon>
    </lineage>
</organism>
<feature type="compositionally biased region" description="Low complexity" evidence="1">
    <location>
        <begin position="710"/>
        <end position="739"/>
    </location>
</feature>
<evidence type="ECO:0000259" key="2">
    <source>
        <dbReference type="PROSITE" id="PS50800"/>
    </source>
</evidence>
<sequence>MDELSEHAILWNTAALTSLKRQQLMSLSKRYGLKASGKNTEMVQRLHDFGQALTPSTKAVFDLETQNPPESPTKSPSKPMPASEDLEPPQAPALTRLKNRSSATSLARRGSWQVIDHHDASLVVEDEEGDDTTNWKSAANGAPLDGDKGEKYGSLRGVGSLRSIASSIRRTASRTLSTKEKSPTPNIVFPGSASDVDQPEPEQTEEILCPSPASTVGVPKRIREDGTHHRSSTIRPVSPSESMANLVETNAERDALPLTGPNSVARIKERRSMKPLAATPQPALKDRPSLPTILSPATDTRGIYPQIPAFDHTAPLEVQAAMGTPEPEMPGSFPGSPASPSFVFGTAQAVSANEFSDAGAKLLAEFQAKMGGVNIFSSELLKGKDAEVSKLVSSTSMGFGTMNSVGGSTASSGAQKKGFGLAPGPEANDRYAAAHRREFQRMKSLQSMPGTSSRSASGTSQMKPSASSSKLGTAVAKRQLDEPAPESERGSKRSKPAPAQKPGLIDAFRRSRVTSASKSPVKAMGRGGIKGAVGRFGFLRHKKTASGNSIPSPAKSPDSISSEGSYVLPPVNVPEDKADKMSRLKKMSSKPGLRDVKASAPPRMGGRSVSAATAASTGSSETTLSLSSRRGPIPDFGLHKPTFQPLKDNSQDHGSTSSRASGASAPPAMNRQMSASSTGSITRSGAARNLARAASTDLQARSFASGRQLSSSNPPASNMRSPSSSNLRSPSVSNLRSPSITNLRSPSITNLRSPSMSSIPRSRSSTLLAPTASSMARRQATVRPSPNASTSATGEVKQRRPLPRPPTSVPTGLTPNMASLVVQPFGEASSRANFLFESNFHISPTPNKLSAGSSSLMSPTKRGLGPKSPRRTAAGVRARASGLNAIKAAGHTDNAAVARRRTEFRGKQERLAQEKELRMMLG</sequence>
<feature type="compositionally biased region" description="Polar residues" evidence="1">
    <location>
        <begin position="740"/>
        <end position="751"/>
    </location>
</feature>
<feature type="compositionally biased region" description="Polar residues" evidence="1">
    <location>
        <begin position="843"/>
        <end position="858"/>
    </location>
</feature>
<protein>
    <recommendedName>
        <fullName evidence="2">SAP domain-containing protein</fullName>
    </recommendedName>
</protein>
<feature type="region of interest" description="Disordered" evidence="1">
    <location>
        <begin position="126"/>
        <end position="151"/>
    </location>
</feature>
<dbReference type="PROSITE" id="PS50800">
    <property type="entry name" value="SAP"/>
    <property type="match status" value="1"/>
</dbReference>
<dbReference type="EMBL" id="BTCM01000003">
    <property type="protein sequence ID" value="GMK57043.1"/>
    <property type="molecule type" value="Genomic_DNA"/>
</dbReference>
<comment type="caution">
    <text evidence="3">The sequence shown here is derived from an EMBL/GenBank/DDBJ whole genome shotgun (WGS) entry which is preliminary data.</text>
</comment>
<feature type="region of interest" description="Disordered" evidence="1">
    <location>
        <begin position="843"/>
        <end position="872"/>
    </location>
</feature>
<feature type="compositionally biased region" description="Low complexity" evidence="1">
    <location>
        <begin position="752"/>
        <end position="765"/>
    </location>
</feature>
<proteinExistence type="predicted"/>
<feature type="region of interest" description="Disordered" evidence="1">
    <location>
        <begin position="170"/>
        <end position="205"/>
    </location>
</feature>
<feature type="domain" description="SAP" evidence="2">
    <location>
        <begin position="16"/>
        <end position="50"/>
    </location>
</feature>
<feature type="compositionally biased region" description="Low complexity" evidence="1">
    <location>
        <begin position="605"/>
        <end position="631"/>
    </location>
</feature>
<evidence type="ECO:0000313" key="4">
    <source>
        <dbReference type="Proteomes" id="UP001222932"/>
    </source>
</evidence>
<evidence type="ECO:0000313" key="3">
    <source>
        <dbReference type="EMBL" id="GMK57043.1"/>
    </source>
</evidence>
<keyword evidence="4" id="KW-1185">Reference proteome</keyword>
<gene>
    <name evidence="3" type="ORF">CspeluHIS016_0308830</name>
</gene>
<feature type="compositionally biased region" description="Polar residues" evidence="1">
    <location>
        <begin position="766"/>
        <end position="793"/>
    </location>
</feature>
<feature type="compositionally biased region" description="Basic and acidic residues" evidence="1">
    <location>
        <begin position="478"/>
        <end position="491"/>
    </location>
</feature>
<feature type="compositionally biased region" description="Low complexity" evidence="1">
    <location>
        <begin position="654"/>
        <end position="668"/>
    </location>
</feature>